<comment type="function">
    <text evidence="7">Essential component of the mitotic checkpoint, which prevents cells from prematurely exiting mitosis. Required for the assembly of the dynein-dynactin and MAD1-MAD2 complexes onto kinetochores. Its function related to the spindle assembly machinery is proposed to depend on its association in the mitotic RZZ complex.</text>
</comment>
<name>A0A7I8W3V2_9ANNE</name>
<comment type="subcellular location">
    <subcellularLocation>
        <location evidence="7">Chromosome</location>
        <location evidence="7">Centromere</location>
        <location evidence="7">Kinetochore</location>
    </subcellularLocation>
</comment>
<keyword evidence="1" id="KW-0732">Signal</keyword>
<dbReference type="GO" id="GO:0048731">
    <property type="term" value="P:system development"/>
    <property type="evidence" value="ECO:0007669"/>
    <property type="project" value="UniProtKB-ARBA"/>
</dbReference>
<keyword evidence="7" id="KW-0498">Mitosis</keyword>
<evidence type="ECO:0000259" key="9">
    <source>
        <dbReference type="Pfam" id="PF12971"/>
    </source>
</evidence>
<dbReference type="InterPro" id="IPR024732">
    <property type="entry name" value="NAGLU_C"/>
</dbReference>
<dbReference type="InterPro" id="IPR007781">
    <property type="entry name" value="NAGLU"/>
</dbReference>
<dbReference type="GO" id="GO:0034501">
    <property type="term" value="P:protein localization to kinetochore"/>
    <property type="evidence" value="ECO:0007669"/>
    <property type="project" value="UniProtKB-UniRule"/>
</dbReference>
<organism evidence="11 12">
    <name type="scientific">Dimorphilus gyrociliatus</name>
    <dbReference type="NCBI Taxonomy" id="2664684"/>
    <lineage>
        <taxon>Eukaryota</taxon>
        <taxon>Metazoa</taxon>
        <taxon>Spiralia</taxon>
        <taxon>Lophotrochozoa</taxon>
        <taxon>Annelida</taxon>
        <taxon>Polychaeta</taxon>
        <taxon>Polychaeta incertae sedis</taxon>
        <taxon>Dinophilidae</taxon>
        <taxon>Dimorphilus</taxon>
    </lineage>
</organism>
<comment type="similarity">
    <text evidence="6">Belongs to the glycosyl hydrolase 89 family.</text>
</comment>
<keyword evidence="7" id="KW-0132">Cell division</keyword>
<dbReference type="GO" id="GO:1990423">
    <property type="term" value="C:RZZ complex"/>
    <property type="evidence" value="ECO:0007669"/>
    <property type="project" value="UniProtKB-UniRule"/>
</dbReference>
<dbReference type="Gene3D" id="1.20.120.670">
    <property type="entry name" value="N-acetyl-b-d-glucoasminidase"/>
    <property type="match status" value="1"/>
</dbReference>
<evidence type="ECO:0000259" key="8">
    <source>
        <dbReference type="Pfam" id="PF05089"/>
    </source>
</evidence>
<feature type="domain" description="Alpha-N-acetylglucosaminidase N-terminal" evidence="9">
    <location>
        <begin position="534"/>
        <end position="616"/>
    </location>
</feature>
<evidence type="ECO:0000256" key="6">
    <source>
        <dbReference type="ARBA" id="ARBA00060996"/>
    </source>
</evidence>
<protein>
    <recommendedName>
        <fullName evidence="7">Protein zwilch</fullName>
    </recommendedName>
</protein>
<keyword evidence="7" id="KW-0995">Kinetochore</keyword>
<keyword evidence="7" id="KW-0137">Centromere</keyword>
<dbReference type="Proteomes" id="UP000549394">
    <property type="component" value="Unassembled WGS sequence"/>
</dbReference>
<dbReference type="Gene3D" id="3.30.379.10">
    <property type="entry name" value="Chitobiase/beta-hexosaminidase domain 2-like"/>
    <property type="match status" value="1"/>
</dbReference>
<comment type="similarity">
    <text evidence="7">Belongs to the ZWILCH family.</text>
</comment>
<keyword evidence="3" id="KW-0325">Glycoprotein</keyword>
<gene>
    <name evidence="11" type="ORF">DGYR_LOCUS10942</name>
</gene>
<dbReference type="Pfam" id="PF12971">
    <property type="entry name" value="NAGLU_N"/>
    <property type="match status" value="1"/>
</dbReference>
<dbReference type="PANTHER" id="PTHR12872">
    <property type="entry name" value="ALPHA-N-ACETYLGLUCOSAMINIDASE"/>
    <property type="match status" value="1"/>
</dbReference>
<feature type="domain" description="Alpha-N-acetylglucosaminidase tim-barrel" evidence="8">
    <location>
        <begin position="630"/>
        <end position="962"/>
    </location>
</feature>
<keyword evidence="4" id="KW-0326">Glycosidase</keyword>
<evidence type="ECO:0000256" key="5">
    <source>
        <dbReference type="ARBA" id="ARBA00052030"/>
    </source>
</evidence>
<comment type="subunit">
    <text evidence="7">Component of the RZZ complex.</text>
</comment>
<evidence type="ECO:0000256" key="3">
    <source>
        <dbReference type="ARBA" id="ARBA00023180"/>
    </source>
</evidence>
<accession>A0A7I8W3V2</accession>
<keyword evidence="7" id="KW-0158">Chromosome</keyword>
<comment type="caution">
    <text evidence="11">The sequence shown here is derived from an EMBL/GenBank/DDBJ whole genome shotgun (WGS) entry which is preliminary data.</text>
</comment>
<dbReference type="GO" id="GO:0007094">
    <property type="term" value="P:mitotic spindle assembly checkpoint signaling"/>
    <property type="evidence" value="ECO:0007669"/>
    <property type="project" value="UniProtKB-UniRule"/>
</dbReference>
<keyword evidence="2" id="KW-0378">Hydrolase</keyword>
<sequence>MDLEESIENFKDCFRKLVKEKDETCHYEKYRFELVKNVFPQAFLTEEEKENNIFVLVFSEKTEKIDDVKVNIIQDDGDDNSPLRMAKFKAENSNDCKKILDFKYEPISHGEARRLISLFAMADIKENCYFCVAVDPQSDSQHRSLLALKCNELQEKRSVRVSVTGPLPVSEVTNCHLISKFWNSFKGKKFSCWASFDILDGECAESMLTVEASWVGLVPVLSCPKNAKVIVEVKPVINKPASRLYKLYKEIEILKDLVNGLKTKLIKWNTNSVSDLTITERLEDLLKRYSKDKVPIRIERESRNNKADADNLFVIDDRQDLDICDELWLILKDCTCMNDLKQSFSRIFDALERERIQPHVWKRNSSRLAQMIRDSYENNFSYAETQHNFDLIRMLIEIGLEKLNRDYIVILIGKHLTADIYLEPFVKKSGSYENRIERLFKLHATLQIVILFEQWLEASPDVLSTVTNKLLKQYEKEKFDPTRAFRLGMSLSGLQLNCKPVVWKASCEDSLTHSVLYVSLREPSKATEEIQAKAAYDLIERLLPERANEFEVIIDKSIGELDKDSFQYETVNGKLQIKGTSGVAATWGFHFFLKQNCSCHMSWGGDQLNVPNPLPAITKAVKVTSADRFRYYQNVCTVSYSFVWYDWKRWEREIDWMSLNGINFPLAFNGQEEIWNRVYLKMGLTQDEIDKHFGGPAFLAWSRMGNMKGWGGPLSRQWHATQVSLQHRILNRMRSLGMIPILPAFAGHVPDSFTRIYPHANVSKLSDWGGFDSKYCCVSLLEPKDPLFIKVGQMFLNEYIREFGTDHVYNTDTFNEMTPRSGDSAYLRSAGKAVFNAMTIADPQAIWVMQGWLFISGWWTNTRAEALLTSIPQGKMIVLDLQSEITPQFSRLKSYYGQPYIWCMLHDFGGTVSMYGAIENINKGPHNARAMPGSTMIGTGLTPEGIFQNDVIYEFMNENSWRTSPRNITKWITNYAIRRYGKENRNIDKAWQILKRSVYNCSDNQKHHNKVVVVHRPNKHIKEKRSIYNATGGKGLDVFFIRRPSLDIVETLWYKPEDVYQAWDLFVQESSNYENNNLFRYDLVDVTRQSLQLIALDSYTKLIKAFNSKDKEKTRTYGNCLVSLLMNMDQLLASDSHFLLGKWLASAKRAATNDFDRKLFEYNARNQITLWGPKGEILDYASKQWAGLIKDYYLPRWQLFVYQLMQSLEQSKAFDQNLFNSQVFKEVEEPFTKSTSVYPETVTGNAYAIVKNLHSLYRPTTNPVPVVDKLNPRKYVGFKEMLQKASDFSNDVYISHKNL</sequence>
<dbReference type="Pfam" id="PF12972">
    <property type="entry name" value="NAGLU_C"/>
    <property type="match status" value="1"/>
</dbReference>
<evidence type="ECO:0000313" key="12">
    <source>
        <dbReference type="Proteomes" id="UP000549394"/>
    </source>
</evidence>
<dbReference type="EMBL" id="CAJFCJ010000019">
    <property type="protein sequence ID" value="CAD5123242.1"/>
    <property type="molecule type" value="Genomic_DNA"/>
</dbReference>
<dbReference type="InterPro" id="IPR018630">
    <property type="entry name" value="Zwilch"/>
</dbReference>
<dbReference type="GO" id="GO:0004561">
    <property type="term" value="F:alpha-N-acetylglucosaminidase activity"/>
    <property type="evidence" value="ECO:0007669"/>
    <property type="project" value="UniProtKB-EC"/>
</dbReference>
<reference evidence="11 12" key="1">
    <citation type="submission" date="2020-08" db="EMBL/GenBank/DDBJ databases">
        <authorList>
            <person name="Hejnol A."/>
        </authorList>
    </citation>
    <scope>NUCLEOTIDE SEQUENCE [LARGE SCALE GENOMIC DNA]</scope>
</reference>
<dbReference type="OrthoDB" id="64736at2759"/>
<dbReference type="PANTHER" id="PTHR12872:SF1">
    <property type="entry name" value="ALPHA-N-ACETYLGLUCOSAMINIDASE"/>
    <property type="match status" value="1"/>
</dbReference>
<dbReference type="InterPro" id="IPR029018">
    <property type="entry name" value="Hex-like_dom2"/>
</dbReference>
<feature type="domain" description="Alpha-N-acetylglucosaminidase C-terminal" evidence="10">
    <location>
        <begin position="971"/>
        <end position="1254"/>
    </location>
</feature>
<comment type="catalytic activity">
    <reaction evidence="5">
        <text>Hydrolysis of terminal non-reducing N-acetyl-D-glucosamine residues in N-acetyl-alpha-D-glucosaminides.</text>
        <dbReference type="EC" id="3.2.1.50"/>
    </reaction>
</comment>
<dbReference type="FunFam" id="3.20.20.80:FF:000107">
    <property type="entry name" value="Alpha-N-acetylglucosaminidase family"/>
    <property type="match status" value="1"/>
</dbReference>
<proteinExistence type="inferred from homology"/>
<dbReference type="Gene3D" id="1.20.58.730">
    <property type="match status" value="1"/>
</dbReference>
<dbReference type="GO" id="GO:0051301">
    <property type="term" value="P:cell division"/>
    <property type="evidence" value="ECO:0007669"/>
    <property type="project" value="UniProtKB-UniRule"/>
</dbReference>
<dbReference type="InterPro" id="IPR024733">
    <property type="entry name" value="NAGLU_tim-barrel"/>
</dbReference>
<evidence type="ECO:0000256" key="1">
    <source>
        <dbReference type="ARBA" id="ARBA00022729"/>
    </source>
</evidence>
<evidence type="ECO:0000259" key="10">
    <source>
        <dbReference type="Pfam" id="PF12972"/>
    </source>
</evidence>
<dbReference type="Pfam" id="PF05089">
    <property type="entry name" value="NAGLU"/>
    <property type="match status" value="1"/>
</dbReference>
<keyword evidence="12" id="KW-1185">Reference proteome</keyword>
<dbReference type="Gene3D" id="1.10.287.1880">
    <property type="match status" value="1"/>
</dbReference>
<evidence type="ECO:0000313" key="11">
    <source>
        <dbReference type="EMBL" id="CAD5123242.1"/>
    </source>
</evidence>
<evidence type="ECO:0000256" key="2">
    <source>
        <dbReference type="ARBA" id="ARBA00022801"/>
    </source>
</evidence>
<keyword evidence="7" id="KW-0131">Cell cycle</keyword>
<evidence type="ECO:0000256" key="7">
    <source>
        <dbReference type="RuleBase" id="RU369076"/>
    </source>
</evidence>
<dbReference type="InterPro" id="IPR024240">
    <property type="entry name" value="NAGLU_N"/>
</dbReference>
<dbReference type="Gene3D" id="3.20.20.80">
    <property type="entry name" value="Glycosidases"/>
    <property type="match status" value="1"/>
</dbReference>
<dbReference type="Pfam" id="PF09817">
    <property type="entry name" value="Zwilch"/>
    <property type="match status" value="1"/>
</dbReference>
<evidence type="ECO:0000256" key="4">
    <source>
        <dbReference type="ARBA" id="ARBA00023295"/>
    </source>
</evidence>